<proteinExistence type="inferred from homology"/>
<feature type="binding site" evidence="7">
    <location>
        <position position="185"/>
    </location>
    <ligand>
        <name>substrate</name>
    </ligand>
</feature>
<evidence type="ECO:0000256" key="2">
    <source>
        <dbReference type="ARBA" id="ARBA00022723"/>
    </source>
</evidence>
<dbReference type="SUPFAM" id="SSF56784">
    <property type="entry name" value="HAD-like"/>
    <property type="match status" value="1"/>
</dbReference>
<organism evidence="9 10">
    <name type="scientific">Secundilactobacillus paracollinoides</name>
    <dbReference type="NCBI Taxonomy" id="240427"/>
    <lineage>
        <taxon>Bacteria</taxon>
        <taxon>Bacillati</taxon>
        <taxon>Bacillota</taxon>
        <taxon>Bacilli</taxon>
        <taxon>Lactobacillales</taxon>
        <taxon>Lactobacillaceae</taxon>
        <taxon>Secundilactobacillus</taxon>
    </lineage>
</organism>
<dbReference type="NCBIfam" id="TIGR01460">
    <property type="entry name" value="HAD-SF-IIA"/>
    <property type="match status" value="1"/>
</dbReference>
<feature type="binding site" evidence="8">
    <location>
        <position position="13"/>
    </location>
    <ligand>
        <name>Mg(2+)</name>
        <dbReference type="ChEBI" id="CHEBI:18420"/>
    </ligand>
</feature>
<evidence type="ECO:0000313" key="9">
    <source>
        <dbReference type="EMBL" id="ANZ68216.1"/>
    </source>
</evidence>
<feature type="active site" description="Nucleophile" evidence="6">
    <location>
        <position position="11"/>
    </location>
</feature>
<dbReference type="GO" id="GO:0005737">
    <property type="term" value="C:cytoplasm"/>
    <property type="evidence" value="ECO:0007669"/>
    <property type="project" value="TreeGrafter"/>
</dbReference>
<feature type="binding site" evidence="8">
    <location>
        <position position="210"/>
    </location>
    <ligand>
        <name>Mg(2+)</name>
        <dbReference type="ChEBI" id="CHEBI:18420"/>
    </ligand>
</feature>
<keyword evidence="3 9" id="KW-0378">Hydrolase</keyword>
<dbReference type="PANTHER" id="PTHR19288">
    <property type="entry name" value="4-NITROPHENYLPHOSPHATASE-RELATED"/>
    <property type="match status" value="1"/>
</dbReference>
<comment type="cofactor">
    <cofactor evidence="8">
        <name>Mg(2+)</name>
        <dbReference type="ChEBI" id="CHEBI:18420"/>
    </cofactor>
    <text evidence="8">Divalent metal ions. Mg(2+) is the most effective.</text>
</comment>
<evidence type="ECO:0000256" key="3">
    <source>
        <dbReference type="ARBA" id="ARBA00022801"/>
    </source>
</evidence>
<dbReference type="OrthoDB" id="9810449at2"/>
<evidence type="ECO:0000256" key="5">
    <source>
        <dbReference type="PIRNR" id="PIRNR000915"/>
    </source>
</evidence>
<dbReference type="PIRSF" id="PIRSF000915">
    <property type="entry name" value="PGP-type_phosphatase"/>
    <property type="match status" value="1"/>
</dbReference>
<dbReference type="Pfam" id="PF13344">
    <property type="entry name" value="Hydrolase_6"/>
    <property type="match status" value="1"/>
</dbReference>
<gene>
    <name evidence="9" type="ORF">AYR63_14510</name>
</gene>
<name>A0A1B2J1J2_9LACO</name>
<accession>A0A1B2J1J2</accession>
<dbReference type="EC" id="3.1.3.-" evidence="5"/>
<dbReference type="RefSeq" id="WP_065903529.1">
    <property type="nucleotide sequence ID" value="NZ_CP014912.1"/>
</dbReference>
<dbReference type="STRING" id="240427.AYR62_07625"/>
<evidence type="ECO:0000256" key="8">
    <source>
        <dbReference type="PIRSR" id="PIRSR000915-3"/>
    </source>
</evidence>
<dbReference type="GO" id="GO:0016791">
    <property type="term" value="F:phosphatase activity"/>
    <property type="evidence" value="ECO:0007669"/>
    <property type="project" value="TreeGrafter"/>
</dbReference>
<dbReference type="SFLD" id="SFLDS00003">
    <property type="entry name" value="Haloacid_Dehalogenase"/>
    <property type="match status" value="1"/>
</dbReference>
<evidence type="ECO:0000256" key="1">
    <source>
        <dbReference type="ARBA" id="ARBA00006696"/>
    </source>
</evidence>
<reference evidence="9 10" key="1">
    <citation type="submission" date="2016-03" db="EMBL/GenBank/DDBJ databases">
        <title>Pediococcus and Lactobacillus from brewery environment - whole genome sequencing and assembly.</title>
        <authorList>
            <person name="Behr J."/>
            <person name="Geissler A.J."/>
            <person name="Vogel R.F."/>
        </authorList>
    </citation>
    <scope>NUCLEOTIDE SEQUENCE [LARGE SCALE GENOMIC DNA]</scope>
    <source>
        <strain evidence="9 10">TMW 1.1995</strain>
    </source>
</reference>
<dbReference type="Proteomes" id="UP000093267">
    <property type="component" value="Chromosome"/>
</dbReference>
<dbReference type="InterPro" id="IPR006357">
    <property type="entry name" value="HAD-SF_hydro_IIA"/>
</dbReference>
<dbReference type="SFLD" id="SFLDG01139">
    <property type="entry name" value="C2.A:_Pyridoxal_Phosphate_Phos"/>
    <property type="match status" value="1"/>
</dbReference>
<dbReference type="Gene3D" id="3.40.50.1000">
    <property type="entry name" value="HAD superfamily/HAD-like"/>
    <property type="match status" value="2"/>
</dbReference>
<evidence type="ECO:0000256" key="7">
    <source>
        <dbReference type="PIRSR" id="PIRSR000915-2"/>
    </source>
</evidence>
<sequence>MTKHYDGYFIDLDGTIYAGKRRIPAAKRFIERLQNTNTNFMFVTNNTTKLPADVVRNLGDNHDIHVTEDNVYTAGLASADYVAQIAQSGQDSVYIVGEIGLIQAFLDRGFHLTEHDPDFVVVGLDSDVTYHKLSLAILAIRAGATFIGTNPDSNIPNELGMLPGAGSLVEMVAYATQQRPVYIGKPRSIIMANALQRSGLRKDQVVMVGDNYRTDITAGLDFGIDTLLVYTGLSTRAQVAREDRQPTVECDSLDDWELV</sequence>
<evidence type="ECO:0000256" key="4">
    <source>
        <dbReference type="ARBA" id="ARBA00022842"/>
    </source>
</evidence>
<protein>
    <recommendedName>
        <fullName evidence="5">Acid sugar phosphatase</fullName>
        <ecNumber evidence="5">3.1.3.-</ecNumber>
    </recommendedName>
</protein>
<dbReference type="CDD" id="cd07530">
    <property type="entry name" value="HAD_Pase_UmpH-like"/>
    <property type="match status" value="1"/>
</dbReference>
<dbReference type="Pfam" id="PF13242">
    <property type="entry name" value="Hydrolase_like"/>
    <property type="match status" value="1"/>
</dbReference>
<evidence type="ECO:0000313" key="10">
    <source>
        <dbReference type="Proteomes" id="UP000093267"/>
    </source>
</evidence>
<feature type="binding site" evidence="8">
    <location>
        <position position="11"/>
    </location>
    <ligand>
        <name>Mg(2+)</name>
        <dbReference type="ChEBI" id="CHEBI:18420"/>
    </ligand>
</feature>
<dbReference type="FunFam" id="3.40.50.1000:FF:000053">
    <property type="entry name" value="TIGR01457 family HAD hydrolase"/>
    <property type="match status" value="1"/>
</dbReference>
<feature type="active site" description="Proton donor" evidence="6">
    <location>
        <position position="13"/>
    </location>
</feature>
<dbReference type="GO" id="GO:0046872">
    <property type="term" value="F:metal ion binding"/>
    <property type="evidence" value="ECO:0007669"/>
    <property type="project" value="UniProtKB-KW"/>
</dbReference>
<dbReference type="AlphaFoldDB" id="A0A1B2J1J2"/>
<keyword evidence="10" id="KW-1185">Reference proteome</keyword>
<dbReference type="KEGG" id="lpd:AYR62_07625"/>
<keyword evidence="2 5" id="KW-0479">Metal-binding</keyword>
<dbReference type="InterPro" id="IPR036412">
    <property type="entry name" value="HAD-like_sf"/>
</dbReference>
<dbReference type="PANTHER" id="PTHR19288:SF46">
    <property type="entry name" value="HALOACID DEHALOGENASE-LIKE HYDROLASE DOMAIN-CONTAINING PROTEIN 2"/>
    <property type="match status" value="1"/>
</dbReference>
<dbReference type="EMBL" id="CP014924">
    <property type="protein sequence ID" value="ANZ68216.1"/>
    <property type="molecule type" value="Genomic_DNA"/>
</dbReference>
<dbReference type="InterPro" id="IPR006354">
    <property type="entry name" value="HAD-SF_hydro_IIA_hyp1"/>
</dbReference>
<keyword evidence="4 5" id="KW-0460">Magnesium</keyword>
<comment type="function">
    <text evidence="5">Catalyzes the dephosphorylation of 2-6 carbon acid sugars in vitro.</text>
</comment>
<dbReference type="NCBIfam" id="TIGR01457">
    <property type="entry name" value="HAD-SF-IIA-hyp2"/>
    <property type="match status" value="1"/>
</dbReference>
<comment type="similarity">
    <text evidence="1 5">Belongs to the HAD-like hydrolase superfamily. NagD family.</text>
</comment>
<evidence type="ECO:0000256" key="6">
    <source>
        <dbReference type="PIRSR" id="PIRSR000915-1"/>
    </source>
</evidence>
<dbReference type="InterPro" id="IPR023214">
    <property type="entry name" value="HAD_sf"/>
</dbReference>